<protein>
    <submittedName>
        <fullName evidence="1">Uncharacterized protein</fullName>
    </submittedName>
</protein>
<comment type="caution">
    <text evidence="1">The sequence shown here is derived from an EMBL/GenBank/DDBJ whole genome shotgun (WGS) entry which is preliminary data.</text>
</comment>
<dbReference type="EMBL" id="BSTJ01000010">
    <property type="protein sequence ID" value="GLY78801.1"/>
    <property type="molecule type" value="Genomic_DNA"/>
</dbReference>
<organism evidence="1 2">
    <name type="scientific">Actinoallomurus iriomotensis</name>
    <dbReference type="NCBI Taxonomy" id="478107"/>
    <lineage>
        <taxon>Bacteria</taxon>
        <taxon>Bacillati</taxon>
        <taxon>Actinomycetota</taxon>
        <taxon>Actinomycetes</taxon>
        <taxon>Streptosporangiales</taxon>
        <taxon>Thermomonosporaceae</taxon>
        <taxon>Actinoallomurus</taxon>
    </lineage>
</organism>
<gene>
    <name evidence="1" type="ORF">Airi01_070680</name>
</gene>
<proteinExistence type="predicted"/>
<name>A0A9W6VUL5_9ACTN</name>
<dbReference type="AlphaFoldDB" id="A0A9W6VUL5"/>
<evidence type="ECO:0000313" key="1">
    <source>
        <dbReference type="EMBL" id="GLY78801.1"/>
    </source>
</evidence>
<dbReference type="Proteomes" id="UP001165135">
    <property type="component" value="Unassembled WGS sequence"/>
</dbReference>
<reference evidence="1" key="1">
    <citation type="submission" date="2023-03" db="EMBL/GenBank/DDBJ databases">
        <title>Actinoallomurus iriomotensis NBRC 103681.</title>
        <authorList>
            <person name="Ichikawa N."/>
            <person name="Sato H."/>
            <person name="Tonouchi N."/>
        </authorList>
    </citation>
    <scope>NUCLEOTIDE SEQUENCE</scope>
    <source>
        <strain evidence="1">NBRC 103681</strain>
    </source>
</reference>
<evidence type="ECO:0000313" key="2">
    <source>
        <dbReference type="Proteomes" id="UP001165135"/>
    </source>
</evidence>
<sequence length="209" mass="22007">MVPSWDTTVRLRDVVDGEGIANVRYKKKTIASTSTTGARGEKSLFSTKSAAAVLAASLITAPVLLSGTANAASDTTPPRYCAVLLGRSASPTQASPVLGESCSETSATEAAAGLGPAAQTVLMTWYADAGWKGTSAAIYGDYGTCDAAGYTFYPNDWWATNMSSIRGDQHCDKVALTSLVGFESDGVSLPWSFGATRWNDSVHRVHVYY</sequence>
<accession>A0A9W6VUL5</accession>